<dbReference type="EMBL" id="WNBW01000016">
    <property type="protein sequence ID" value="MTU05027.1"/>
    <property type="molecule type" value="Genomic_DNA"/>
</dbReference>
<evidence type="ECO:0000313" key="6">
    <source>
        <dbReference type="EMBL" id="MTT76893.1"/>
    </source>
</evidence>
<evidence type="ECO:0000256" key="4">
    <source>
        <dbReference type="ARBA" id="ARBA00023163"/>
    </source>
</evidence>
<dbReference type="InterPro" id="IPR000847">
    <property type="entry name" value="LysR_HTH_N"/>
</dbReference>
<dbReference type="SUPFAM" id="SSF53850">
    <property type="entry name" value="Periplasmic binding protein-like II"/>
    <property type="match status" value="1"/>
</dbReference>
<evidence type="ECO:0000256" key="1">
    <source>
        <dbReference type="ARBA" id="ARBA00009437"/>
    </source>
</evidence>
<dbReference type="CDD" id="cd05466">
    <property type="entry name" value="PBP2_LTTR_substrate"/>
    <property type="match status" value="1"/>
</dbReference>
<accession>A0A7X3BWM7</accession>
<dbReference type="PANTHER" id="PTHR30346:SF28">
    <property type="entry name" value="HTH-TYPE TRANSCRIPTIONAL REGULATOR CYNR"/>
    <property type="match status" value="1"/>
</dbReference>
<evidence type="ECO:0000313" key="8">
    <source>
        <dbReference type="Proteomes" id="UP000443070"/>
    </source>
</evidence>
<dbReference type="PROSITE" id="PS50931">
    <property type="entry name" value="HTH_LYSR"/>
    <property type="match status" value="1"/>
</dbReference>
<dbReference type="GO" id="GO:0003677">
    <property type="term" value="F:DNA binding"/>
    <property type="evidence" value="ECO:0007669"/>
    <property type="project" value="UniProtKB-KW"/>
</dbReference>
<dbReference type="PRINTS" id="PR00039">
    <property type="entry name" value="HTHLYSR"/>
</dbReference>
<gene>
    <name evidence="6" type="ORF">GMD11_11600</name>
    <name evidence="7" type="ORF">GMD18_11605</name>
</gene>
<evidence type="ECO:0000313" key="9">
    <source>
        <dbReference type="Proteomes" id="UP000484547"/>
    </source>
</evidence>
<evidence type="ECO:0000256" key="3">
    <source>
        <dbReference type="ARBA" id="ARBA00023125"/>
    </source>
</evidence>
<comment type="caution">
    <text evidence="6">The sequence shown here is derived from an EMBL/GenBank/DDBJ whole genome shotgun (WGS) entry which is preliminary data.</text>
</comment>
<dbReference type="Proteomes" id="UP000484547">
    <property type="component" value="Unassembled WGS sequence"/>
</dbReference>
<keyword evidence="4" id="KW-0804">Transcription</keyword>
<organism evidence="6 9">
    <name type="scientific">Phascolarctobacterium faecium</name>
    <dbReference type="NCBI Taxonomy" id="33025"/>
    <lineage>
        <taxon>Bacteria</taxon>
        <taxon>Bacillati</taxon>
        <taxon>Bacillota</taxon>
        <taxon>Negativicutes</taxon>
        <taxon>Acidaminococcales</taxon>
        <taxon>Acidaminococcaceae</taxon>
        <taxon>Phascolarctobacterium</taxon>
    </lineage>
</organism>
<dbReference type="InterPro" id="IPR005119">
    <property type="entry name" value="LysR_subst-bd"/>
</dbReference>
<keyword evidence="2" id="KW-0805">Transcription regulation</keyword>
<evidence type="ECO:0000259" key="5">
    <source>
        <dbReference type="PROSITE" id="PS50931"/>
    </source>
</evidence>
<keyword evidence="8" id="KW-1185">Reference proteome</keyword>
<dbReference type="InterPro" id="IPR036388">
    <property type="entry name" value="WH-like_DNA-bd_sf"/>
</dbReference>
<proteinExistence type="inferred from homology"/>
<dbReference type="Gene3D" id="1.10.10.10">
    <property type="entry name" value="Winged helix-like DNA-binding domain superfamily/Winged helix DNA-binding domain"/>
    <property type="match status" value="1"/>
</dbReference>
<sequence>MDLLQLKYFKVVAEQEHITKSAKLLMVSQPYLSAIVARLEEEMGGQLFDRDGRNVVLNEYGKILLHHANEALQHLEDAKKEIADMRSRDTKYIRLGSSSTMLSKRWLVDFLKEHDDIRLAHLLAAHNEIMDGLLSGRFDFGLTTGRLDHPKIISVPLWKDRYTLLVGARHPMARRRKIYLQDIQNEKICALPEDQSKLRIVDELCKKAGFEPDFVLEGNVELLSDYMREGLGVSFGLASVRDAYRDIRSIPLADEIGEASIYLSWCGERYLTNSMLTLQSYLREVGKQIEAEV</sequence>
<reference evidence="8 9" key="1">
    <citation type="journal article" date="2019" name="Nat. Med.">
        <title>A library of human gut bacterial isolates paired with longitudinal multiomics data enables mechanistic microbiome research.</title>
        <authorList>
            <person name="Poyet M."/>
            <person name="Groussin M."/>
            <person name="Gibbons S.M."/>
            <person name="Avila-Pacheco J."/>
            <person name="Jiang X."/>
            <person name="Kearney S.M."/>
            <person name="Perrotta A.R."/>
            <person name="Berdy B."/>
            <person name="Zhao S."/>
            <person name="Lieberman T.D."/>
            <person name="Swanson P.K."/>
            <person name="Smith M."/>
            <person name="Roesemann S."/>
            <person name="Alexander J.E."/>
            <person name="Rich S.A."/>
            <person name="Livny J."/>
            <person name="Vlamakis H."/>
            <person name="Clish C."/>
            <person name="Bullock K."/>
            <person name="Deik A."/>
            <person name="Scott J."/>
            <person name="Pierce K.A."/>
            <person name="Xavier R.J."/>
            <person name="Alm E.J."/>
        </authorList>
    </citation>
    <scope>NUCLEOTIDE SEQUENCE [LARGE SCALE GENOMIC DNA]</scope>
    <source>
        <strain evidence="6 9">BIOML-A13</strain>
        <strain evidence="7 8">BIOML-A3</strain>
    </source>
</reference>
<evidence type="ECO:0000313" key="7">
    <source>
        <dbReference type="EMBL" id="MTU05027.1"/>
    </source>
</evidence>
<dbReference type="InterPro" id="IPR036390">
    <property type="entry name" value="WH_DNA-bd_sf"/>
</dbReference>
<dbReference type="Pfam" id="PF00126">
    <property type="entry name" value="HTH_1"/>
    <property type="match status" value="1"/>
</dbReference>
<dbReference type="Gene3D" id="3.40.190.290">
    <property type="match status" value="1"/>
</dbReference>
<comment type="similarity">
    <text evidence="1">Belongs to the LysR transcriptional regulatory family.</text>
</comment>
<keyword evidence="3" id="KW-0238">DNA-binding</keyword>
<dbReference type="Proteomes" id="UP000443070">
    <property type="component" value="Unassembled WGS sequence"/>
</dbReference>
<dbReference type="GO" id="GO:0003700">
    <property type="term" value="F:DNA-binding transcription factor activity"/>
    <property type="evidence" value="ECO:0007669"/>
    <property type="project" value="InterPro"/>
</dbReference>
<evidence type="ECO:0000256" key="2">
    <source>
        <dbReference type="ARBA" id="ARBA00023015"/>
    </source>
</evidence>
<protein>
    <submittedName>
        <fullName evidence="6">LysR family transcriptional regulator</fullName>
    </submittedName>
</protein>
<name>A0A7X3BWM7_9FIRM</name>
<dbReference type="OrthoDB" id="1677645at2"/>
<dbReference type="SUPFAM" id="SSF46785">
    <property type="entry name" value="Winged helix' DNA-binding domain"/>
    <property type="match status" value="1"/>
</dbReference>
<feature type="domain" description="HTH lysR-type" evidence="5">
    <location>
        <begin position="1"/>
        <end position="58"/>
    </location>
</feature>
<dbReference type="RefSeq" id="WP_155164306.1">
    <property type="nucleotide sequence ID" value="NZ_CAUDCT010000029.1"/>
</dbReference>
<dbReference type="FunFam" id="1.10.10.10:FF:000001">
    <property type="entry name" value="LysR family transcriptional regulator"/>
    <property type="match status" value="1"/>
</dbReference>
<dbReference type="GO" id="GO:0032993">
    <property type="term" value="C:protein-DNA complex"/>
    <property type="evidence" value="ECO:0007669"/>
    <property type="project" value="TreeGrafter"/>
</dbReference>
<dbReference type="AlphaFoldDB" id="A0A7X3BWM7"/>
<dbReference type="EMBL" id="WNBM01000014">
    <property type="protein sequence ID" value="MTT76893.1"/>
    <property type="molecule type" value="Genomic_DNA"/>
</dbReference>
<dbReference type="PANTHER" id="PTHR30346">
    <property type="entry name" value="TRANSCRIPTIONAL DUAL REGULATOR HCAR-RELATED"/>
    <property type="match status" value="1"/>
</dbReference>
<dbReference type="Pfam" id="PF03466">
    <property type="entry name" value="LysR_substrate"/>
    <property type="match status" value="1"/>
</dbReference>